<reference evidence="12 13" key="1">
    <citation type="submission" date="2018-06" db="EMBL/GenBank/DDBJ databases">
        <title>Draft Genome Sequence of a Novel Marine Bacterium Related to the Verrucomicrobia.</title>
        <authorList>
            <person name="Vosseberg J."/>
            <person name="Martijn J."/>
            <person name="Ettema T.J.G."/>
        </authorList>
    </citation>
    <scope>NUCLEOTIDE SEQUENCE [LARGE SCALE GENOMIC DNA]</scope>
    <source>
        <strain evidence="12">TARA_B100001123</strain>
    </source>
</reference>
<keyword evidence="11" id="KW-0813">Transport</keyword>
<comment type="similarity">
    <text evidence="9 11">Belongs to the fluoride channel Fluc/FEX (TC 1.A.43) family.</text>
</comment>
<keyword evidence="11" id="KW-0479">Metal-binding</keyword>
<evidence type="ECO:0000256" key="9">
    <source>
        <dbReference type="ARBA" id="ARBA00035120"/>
    </source>
</evidence>
<dbReference type="AlphaFoldDB" id="A0A2Z4ABF5"/>
<dbReference type="GO" id="GO:0140114">
    <property type="term" value="P:cellular detoxification of fluoride"/>
    <property type="evidence" value="ECO:0007669"/>
    <property type="project" value="UniProtKB-UniRule"/>
</dbReference>
<keyword evidence="3" id="KW-0997">Cell inner membrane</keyword>
<comment type="catalytic activity">
    <reaction evidence="10">
        <text>fluoride(in) = fluoride(out)</text>
        <dbReference type="Rhea" id="RHEA:76159"/>
        <dbReference type="ChEBI" id="CHEBI:17051"/>
    </reaction>
    <physiologicalReaction direction="left-to-right" evidence="10">
        <dbReference type="Rhea" id="RHEA:76160"/>
    </physiologicalReaction>
</comment>
<sequence length="129" mass="14012">MTLVTNIATIALGASIGATLRWSLAVSLNHVWARIPVGTLLANLVGGLLIGMAYSYLDQYPNVPQEYKIFFLTGFLGSLTTFSAFSVEMHQIFSSGRYLWMGVGIFIHVIGSITLTGIGYLIIRLAVVK</sequence>
<comment type="subcellular location">
    <subcellularLocation>
        <location evidence="1 11">Cell membrane</location>
        <topology evidence="1 11">Multi-pass membrane protein</topology>
    </subcellularLocation>
</comment>
<dbReference type="GO" id="GO:0062054">
    <property type="term" value="F:fluoride channel activity"/>
    <property type="evidence" value="ECO:0007669"/>
    <property type="project" value="UniProtKB-UniRule"/>
</dbReference>
<feature type="transmembrane region" description="Helical" evidence="11">
    <location>
        <begin position="99"/>
        <end position="123"/>
    </location>
</feature>
<evidence type="ECO:0000313" key="12">
    <source>
        <dbReference type="EMBL" id="AWT59293.1"/>
    </source>
</evidence>
<dbReference type="Proteomes" id="UP000247465">
    <property type="component" value="Chromosome"/>
</dbReference>
<dbReference type="NCBIfam" id="NF010792">
    <property type="entry name" value="PRK14196.1"/>
    <property type="match status" value="1"/>
</dbReference>
<dbReference type="EMBL" id="CP029803">
    <property type="protein sequence ID" value="AWT59293.1"/>
    <property type="molecule type" value="Genomic_DNA"/>
</dbReference>
<dbReference type="Pfam" id="PF02537">
    <property type="entry name" value="CRCB"/>
    <property type="match status" value="1"/>
</dbReference>
<comment type="activity regulation">
    <text evidence="11">Na(+) is not transported, but it plays an essential structural role and its presence is essential for fluoride channel function.</text>
</comment>
<keyword evidence="5 11" id="KW-1133">Transmembrane helix</keyword>
<comment type="function">
    <text evidence="11">Fluoride-specific ion channel. Important for reducing fluoride concentration in the cell, thus reducing its toxicity.</text>
</comment>
<feature type="transmembrane region" description="Helical" evidence="11">
    <location>
        <begin position="69"/>
        <end position="87"/>
    </location>
</feature>
<feature type="binding site" evidence="11">
    <location>
        <position position="80"/>
    </location>
    <ligand>
        <name>Na(+)</name>
        <dbReference type="ChEBI" id="CHEBI:29101"/>
        <note>structural</note>
    </ligand>
</feature>
<keyword evidence="8 11" id="KW-0407">Ion channel</keyword>
<evidence type="ECO:0000256" key="4">
    <source>
        <dbReference type="ARBA" id="ARBA00022692"/>
    </source>
</evidence>
<keyword evidence="11" id="KW-0915">Sodium</keyword>
<dbReference type="PANTHER" id="PTHR28259">
    <property type="entry name" value="FLUORIDE EXPORT PROTEIN 1-RELATED"/>
    <property type="match status" value="1"/>
</dbReference>
<evidence type="ECO:0000256" key="5">
    <source>
        <dbReference type="ARBA" id="ARBA00022989"/>
    </source>
</evidence>
<dbReference type="GO" id="GO:0005886">
    <property type="term" value="C:plasma membrane"/>
    <property type="evidence" value="ECO:0007669"/>
    <property type="project" value="UniProtKB-SubCell"/>
</dbReference>
<evidence type="ECO:0000313" key="13">
    <source>
        <dbReference type="Proteomes" id="UP000247465"/>
    </source>
</evidence>
<feature type="binding site" evidence="11">
    <location>
        <position position="77"/>
    </location>
    <ligand>
        <name>Na(+)</name>
        <dbReference type="ChEBI" id="CHEBI:29101"/>
        <note>structural</note>
    </ligand>
</feature>
<keyword evidence="7 11" id="KW-0472">Membrane</keyword>
<keyword evidence="4 11" id="KW-0812">Transmembrane</keyword>
<accession>A0A2Z4ABF5</accession>
<evidence type="ECO:0000256" key="1">
    <source>
        <dbReference type="ARBA" id="ARBA00004651"/>
    </source>
</evidence>
<organism evidence="12 13">
    <name type="scientific">Candidatus Moanibacter tarae</name>
    <dbReference type="NCBI Taxonomy" id="2200854"/>
    <lineage>
        <taxon>Bacteria</taxon>
        <taxon>Pseudomonadati</taxon>
        <taxon>Verrucomicrobiota</taxon>
        <taxon>Opitutia</taxon>
        <taxon>Puniceicoccales</taxon>
        <taxon>Puniceicoccales incertae sedis</taxon>
        <taxon>Candidatus Moanibacter</taxon>
    </lineage>
</organism>
<evidence type="ECO:0000256" key="6">
    <source>
        <dbReference type="ARBA" id="ARBA00023065"/>
    </source>
</evidence>
<dbReference type="InterPro" id="IPR003691">
    <property type="entry name" value="FluC"/>
</dbReference>
<dbReference type="GO" id="GO:0046872">
    <property type="term" value="F:metal ion binding"/>
    <property type="evidence" value="ECO:0007669"/>
    <property type="project" value="UniProtKB-KW"/>
</dbReference>
<feature type="transmembrane region" description="Helical" evidence="11">
    <location>
        <begin position="35"/>
        <end position="57"/>
    </location>
</feature>
<name>A0A2Z4ABF5_9BACT</name>
<protein>
    <recommendedName>
        <fullName evidence="11">Fluoride-specific ion channel FluC</fullName>
    </recommendedName>
</protein>
<dbReference type="KEGG" id="mtar:DF168_00475"/>
<dbReference type="NCBIfam" id="TIGR00494">
    <property type="entry name" value="crcB"/>
    <property type="match status" value="1"/>
</dbReference>
<keyword evidence="2 11" id="KW-1003">Cell membrane</keyword>
<evidence type="ECO:0000256" key="11">
    <source>
        <dbReference type="HAMAP-Rule" id="MF_00454"/>
    </source>
</evidence>
<evidence type="ECO:0000256" key="10">
    <source>
        <dbReference type="ARBA" id="ARBA00035585"/>
    </source>
</evidence>
<dbReference type="PANTHER" id="PTHR28259:SF1">
    <property type="entry name" value="FLUORIDE EXPORT PROTEIN 1-RELATED"/>
    <property type="match status" value="1"/>
</dbReference>
<keyword evidence="6 11" id="KW-0406">Ion transport</keyword>
<evidence type="ECO:0000256" key="3">
    <source>
        <dbReference type="ARBA" id="ARBA00022519"/>
    </source>
</evidence>
<dbReference type="HAMAP" id="MF_00454">
    <property type="entry name" value="FluC"/>
    <property type="match status" value="1"/>
</dbReference>
<proteinExistence type="inferred from homology"/>
<evidence type="ECO:0000256" key="8">
    <source>
        <dbReference type="ARBA" id="ARBA00023303"/>
    </source>
</evidence>
<evidence type="ECO:0000256" key="2">
    <source>
        <dbReference type="ARBA" id="ARBA00022475"/>
    </source>
</evidence>
<gene>
    <name evidence="11 12" type="primary">crcB</name>
    <name evidence="11" type="synonym">fluC</name>
    <name evidence="12" type="ORF">DF168_00475</name>
</gene>
<evidence type="ECO:0000256" key="7">
    <source>
        <dbReference type="ARBA" id="ARBA00023136"/>
    </source>
</evidence>